<dbReference type="InterPro" id="IPR001128">
    <property type="entry name" value="Cyt_P450"/>
</dbReference>
<organism evidence="1 2">
    <name type="scientific">Phaeosphaeria nodorum (strain SN15 / ATCC MYA-4574 / FGSC 10173)</name>
    <name type="common">Glume blotch fungus</name>
    <name type="synonym">Parastagonospora nodorum</name>
    <dbReference type="NCBI Taxonomy" id="321614"/>
    <lineage>
        <taxon>Eukaryota</taxon>
        <taxon>Fungi</taxon>
        <taxon>Dikarya</taxon>
        <taxon>Ascomycota</taxon>
        <taxon>Pezizomycotina</taxon>
        <taxon>Dothideomycetes</taxon>
        <taxon>Pleosporomycetidae</taxon>
        <taxon>Pleosporales</taxon>
        <taxon>Pleosporineae</taxon>
        <taxon>Phaeosphaeriaceae</taxon>
        <taxon>Parastagonospora</taxon>
    </lineage>
</organism>
<dbReference type="InterPro" id="IPR050121">
    <property type="entry name" value="Cytochrome_P450_monoxygenase"/>
</dbReference>
<dbReference type="PANTHER" id="PTHR24305">
    <property type="entry name" value="CYTOCHROME P450"/>
    <property type="match status" value="1"/>
</dbReference>
<dbReference type="PRINTS" id="PR00463">
    <property type="entry name" value="EP450I"/>
</dbReference>
<name>A0A7U2EVI1_PHANO</name>
<dbReference type="PANTHER" id="PTHR24305:SF172">
    <property type="entry name" value="P450, PUTATIVE (EUROFUNG)-RELATED"/>
    <property type="match status" value="1"/>
</dbReference>
<proteinExistence type="predicted"/>
<dbReference type="GO" id="GO:0005506">
    <property type="term" value="F:iron ion binding"/>
    <property type="evidence" value="ECO:0007669"/>
    <property type="project" value="InterPro"/>
</dbReference>
<dbReference type="Proteomes" id="UP000663193">
    <property type="component" value="Chromosome 3"/>
</dbReference>
<evidence type="ECO:0000313" key="2">
    <source>
        <dbReference type="Proteomes" id="UP000663193"/>
    </source>
</evidence>
<sequence>MTRLQGEIVAEVSILMNTGSATTAIAMTDVLYQLVKNPKTLEKLIEEIDDALNEEEDQPKDGVIPCDKMKYMPYLRTGLDESLRLFPTTPHGLPREIPPDGIQEAFLLLCLPSSRTGSSQNFPERIRTFRSGGWEKRANRSNLSS</sequence>
<evidence type="ECO:0000313" key="1">
    <source>
        <dbReference type="EMBL" id="QRC93647.1"/>
    </source>
</evidence>
<protein>
    <submittedName>
        <fullName evidence="1">Uncharacterized protein</fullName>
    </submittedName>
</protein>
<dbReference type="GO" id="GO:0004497">
    <property type="term" value="F:monooxygenase activity"/>
    <property type="evidence" value="ECO:0007669"/>
    <property type="project" value="InterPro"/>
</dbReference>
<keyword evidence="2" id="KW-1185">Reference proteome</keyword>
<dbReference type="Gene3D" id="1.10.630.10">
    <property type="entry name" value="Cytochrome P450"/>
    <property type="match status" value="1"/>
</dbReference>
<accession>A0A7U2EVI1</accession>
<dbReference type="Pfam" id="PF00067">
    <property type="entry name" value="p450"/>
    <property type="match status" value="1"/>
</dbReference>
<dbReference type="InterPro" id="IPR036396">
    <property type="entry name" value="Cyt_P450_sf"/>
</dbReference>
<dbReference type="SUPFAM" id="SSF48264">
    <property type="entry name" value="Cytochrome P450"/>
    <property type="match status" value="1"/>
</dbReference>
<dbReference type="EMBL" id="CP069025">
    <property type="protein sequence ID" value="QRC93647.1"/>
    <property type="molecule type" value="Genomic_DNA"/>
</dbReference>
<gene>
    <name evidence="1" type="ORF">JI435_038500</name>
</gene>
<dbReference type="GO" id="GO:0020037">
    <property type="term" value="F:heme binding"/>
    <property type="evidence" value="ECO:0007669"/>
    <property type="project" value="InterPro"/>
</dbReference>
<reference evidence="2" key="1">
    <citation type="journal article" date="2021" name="BMC Genomics">
        <title>Chromosome-level genome assembly and manually-curated proteome of model necrotroph Parastagonospora nodorum Sn15 reveals a genome-wide trove of candidate effector homologs, and redundancy of virulence-related functions within an accessory chromosome.</title>
        <authorList>
            <person name="Bertazzoni S."/>
            <person name="Jones D.A.B."/>
            <person name="Phan H.T."/>
            <person name="Tan K.-C."/>
            <person name="Hane J.K."/>
        </authorList>
    </citation>
    <scope>NUCLEOTIDE SEQUENCE [LARGE SCALE GENOMIC DNA]</scope>
    <source>
        <strain evidence="2">SN15 / ATCC MYA-4574 / FGSC 10173)</strain>
    </source>
</reference>
<dbReference type="GO" id="GO:0016705">
    <property type="term" value="F:oxidoreductase activity, acting on paired donors, with incorporation or reduction of molecular oxygen"/>
    <property type="evidence" value="ECO:0007669"/>
    <property type="project" value="InterPro"/>
</dbReference>
<dbReference type="AlphaFoldDB" id="A0A7U2EVI1"/>
<dbReference type="VEuPathDB" id="FungiDB:JI435_038500"/>
<dbReference type="InterPro" id="IPR002401">
    <property type="entry name" value="Cyt_P450_E_grp-I"/>
</dbReference>
<dbReference type="FunFam" id="1.10.630.10:FF:000345">
    <property type="entry name" value="Uncharacterized protein"/>
    <property type="match status" value="1"/>
</dbReference>
<dbReference type="OrthoDB" id="2789670at2759"/>